<name>A0A485K547_9STRA</name>
<proteinExistence type="predicted"/>
<accession>A0A485K547</accession>
<feature type="region of interest" description="Disordered" evidence="1">
    <location>
        <begin position="305"/>
        <end position="328"/>
    </location>
</feature>
<gene>
    <name evidence="3" type="primary">Aste57867_1237</name>
    <name evidence="2" type="ORF">As57867_001236</name>
    <name evidence="3" type="ORF">ASTE57867_1237</name>
</gene>
<evidence type="ECO:0000313" key="2">
    <source>
        <dbReference type="EMBL" id="KAF0719147.1"/>
    </source>
</evidence>
<dbReference type="Proteomes" id="UP000332933">
    <property type="component" value="Unassembled WGS sequence"/>
</dbReference>
<feature type="compositionally biased region" description="Low complexity" evidence="1">
    <location>
        <begin position="552"/>
        <end position="566"/>
    </location>
</feature>
<feature type="region of interest" description="Disordered" evidence="1">
    <location>
        <begin position="120"/>
        <end position="154"/>
    </location>
</feature>
<feature type="compositionally biased region" description="Pro residues" evidence="1">
    <location>
        <begin position="120"/>
        <end position="130"/>
    </location>
</feature>
<dbReference type="EMBL" id="VJMH01000089">
    <property type="protein sequence ID" value="KAF0719147.1"/>
    <property type="molecule type" value="Genomic_DNA"/>
</dbReference>
<feature type="compositionally biased region" description="Basic residues" evidence="1">
    <location>
        <begin position="312"/>
        <end position="322"/>
    </location>
</feature>
<organism evidence="3 4">
    <name type="scientific">Aphanomyces stellatus</name>
    <dbReference type="NCBI Taxonomy" id="120398"/>
    <lineage>
        <taxon>Eukaryota</taxon>
        <taxon>Sar</taxon>
        <taxon>Stramenopiles</taxon>
        <taxon>Oomycota</taxon>
        <taxon>Saprolegniomycetes</taxon>
        <taxon>Saprolegniales</taxon>
        <taxon>Verrucalvaceae</taxon>
        <taxon>Aphanomyces</taxon>
    </lineage>
</organism>
<feature type="compositionally biased region" description="Polar residues" evidence="1">
    <location>
        <begin position="140"/>
        <end position="154"/>
    </location>
</feature>
<evidence type="ECO:0000313" key="3">
    <source>
        <dbReference type="EMBL" id="VFT78456.1"/>
    </source>
</evidence>
<keyword evidence="4" id="KW-1185">Reference proteome</keyword>
<feature type="region of interest" description="Disordered" evidence="1">
    <location>
        <begin position="534"/>
        <end position="589"/>
    </location>
</feature>
<sequence length="589" mass="63604">MANEGSYLNLFDFFVEQNGMDIAHMTRRSLAIVKIQMEHQGMYVSPDTPDEVLDSKYKEFCEAVAKAKHDQDEEQEDEPSLPNSCDEVEEAIHEMPCRSSNELDAKGDEVVALPMPLTPAPPDLAQPPPVRVMSDKSFKPLQTPSRRLDSTRSTAVLQYPSPSSKLSSAKSVAFFAAPKQNSKARRTVDFSIGRGALVEHSVALSASACPTDDPPLEDVGIGDEAAALLATTLAEIMAATYGGTDESASQLQNRQVSSMPQEQKPTLDEKAAMDGMVAQAEEAAKIALAESTVYEYVPMKRQDAAPVDSAPKKRISSRRRSVPSRGYGSHGVAKIVVGGTHEDDFVSTLVLYIEKLQFGKVLCVKTAEAAVELCTARNGIHLVVFVIGSHLMNAVPTLHVLTSVVGPRVILIGGDRDDQSTTKIVADECIAQGAIYFATVPVDFNELRKHMQSVLDMPLKEDMTSEASELSDVSNVSTYKSGLSAPCIDDVVDSGAASATTVDESSSSKPTSWIGKGGKSLLLLAKKLSGRRNRLFDSAPPPQLRHAEVSKSKFSGLLSKKTSVSPEKPPSESPPTSKKHRLHTELKNR</sequence>
<dbReference type="AlphaFoldDB" id="A0A485K547"/>
<dbReference type="EMBL" id="CAADRA010000089">
    <property type="protein sequence ID" value="VFT78456.1"/>
    <property type="molecule type" value="Genomic_DNA"/>
</dbReference>
<protein>
    <submittedName>
        <fullName evidence="3">Aste57867_1237 protein</fullName>
    </submittedName>
</protein>
<reference evidence="3 4" key="1">
    <citation type="submission" date="2019-03" db="EMBL/GenBank/DDBJ databases">
        <authorList>
            <person name="Gaulin E."/>
            <person name="Dumas B."/>
        </authorList>
    </citation>
    <scope>NUCLEOTIDE SEQUENCE [LARGE SCALE GENOMIC DNA]</scope>
    <source>
        <strain evidence="3">CBS 568.67</strain>
    </source>
</reference>
<evidence type="ECO:0000256" key="1">
    <source>
        <dbReference type="SAM" id="MobiDB-lite"/>
    </source>
</evidence>
<reference evidence="2" key="2">
    <citation type="submission" date="2019-06" db="EMBL/GenBank/DDBJ databases">
        <title>Genomics analysis of Aphanomyces spp. identifies a new class of oomycete effector associated with host adaptation.</title>
        <authorList>
            <person name="Gaulin E."/>
        </authorList>
    </citation>
    <scope>NUCLEOTIDE SEQUENCE</scope>
    <source>
        <strain evidence="2">CBS 578.67</strain>
    </source>
</reference>
<evidence type="ECO:0000313" key="4">
    <source>
        <dbReference type="Proteomes" id="UP000332933"/>
    </source>
</evidence>